<feature type="region of interest" description="Disordered" evidence="1">
    <location>
        <begin position="106"/>
        <end position="128"/>
    </location>
</feature>
<feature type="compositionally biased region" description="Polar residues" evidence="1">
    <location>
        <begin position="116"/>
        <end position="126"/>
    </location>
</feature>
<evidence type="ECO:0000313" key="5">
    <source>
        <dbReference type="Proteomes" id="UP000321947"/>
    </source>
</evidence>
<sequence>MGCTYQSRDPERCTYQSSDPEGYTYRSRDPEGYTYESSDSEGCTYRSRDSEGYTYQLRNLEGHHAFNSTVHQHNHNTQNIWASVPICTNNLITYIAKILVQFDTHTNPPKHKHKGSTMTSPKSTLRNVPKQHLPTYPNRGELAPTALAVKPYNPSVTSLTPSGDQHEHTTVATKNTCPVTFVDEKTYDGRHYTTEAETTDGWLCAWNEEEERSEVAVAGCLHVAIARLTACEAETKAVADLASRLSGCRD</sequence>
<dbReference type="Proteomes" id="UP000321393">
    <property type="component" value="Unassembled WGS sequence"/>
</dbReference>
<evidence type="ECO:0000313" key="2">
    <source>
        <dbReference type="EMBL" id="KAA0052197.1"/>
    </source>
</evidence>
<gene>
    <name evidence="3" type="ORF">E5676_scaffold1796G00050</name>
    <name evidence="2" type="ORF">E6C27_scaffold207G00050</name>
</gene>
<dbReference type="Proteomes" id="UP000321947">
    <property type="component" value="Unassembled WGS sequence"/>
</dbReference>
<reference evidence="4 5" key="1">
    <citation type="submission" date="2019-08" db="EMBL/GenBank/DDBJ databases">
        <title>Draft genome sequences of two oriental melons (Cucumis melo L. var makuwa).</title>
        <authorList>
            <person name="Kwon S.-Y."/>
        </authorList>
    </citation>
    <scope>NUCLEOTIDE SEQUENCE [LARGE SCALE GENOMIC DNA]</scope>
    <source>
        <strain evidence="5">cv. Chang Bougi</strain>
        <strain evidence="4">cv. SW 3</strain>
        <tissue evidence="2">Leaf</tissue>
    </source>
</reference>
<dbReference type="AlphaFoldDB" id="A0A5A7UCK2"/>
<evidence type="ECO:0000256" key="1">
    <source>
        <dbReference type="SAM" id="MobiDB-lite"/>
    </source>
</evidence>
<accession>A0A5A7UCK2</accession>
<feature type="region of interest" description="Disordered" evidence="1">
    <location>
        <begin position="1"/>
        <end position="45"/>
    </location>
</feature>
<protein>
    <submittedName>
        <fullName evidence="2">NBS-LRR type resistance protein</fullName>
    </submittedName>
</protein>
<dbReference type="EMBL" id="SSTE01010863">
    <property type="protein sequence ID" value="KAA0052197.1"/>
    <property type="molecule type" value="Genomic_DNA"/>
</dbReference>
<proteinExistence type="predicted"/>
<dbReference type="EMBL" id="SSTD01003953">
    <property type="protein sequence ID" value="TYK24196.1"/>
    <property type="molecule type" value="Genomic_DNA"/>
</dbReference>
<name>A0A5A7UCK2_CUCMM</name>
<comment type="caution">
    <text evidence="2">The sequence shown here is derived from an EMBL/GenBank/DDBJ whole genome shotgun (WGS) entry which is preliminary data.</text>
</comment>
<evidence type="ECO:0000313" key="3">
    <source>
        <dbReference type="EMBL" id="TYK24196.1"/>
    </source>
</evidence>
<organism evidence="2 4">
    <name type="scientific">Cucumis melo var. makuwa</name>
    <name type="common">Oriental melon</name>
    <dbReference type="NCBI Taxonomy" id="1194695"/>
    <lineage>
        <taxon>Eukaryota</taxon>
        <taxon>Viridiplantae</taxon>
        <taxon>Streptophyta</taxon>
        <taxon>Embryophyta</taxon>
        <taxon>Tracheophyta</taxon>
        <taxon>Spermatophyta</taxon>
        <taxon>Magnoliopsida</taxon>
        <taxon>eudicotyledons</taxon>
        <taxon>Gunneridae</taxon>
        <taxon>Pentapetalae</taxon>
        <taxon>rosids</taxon>
        <taxon>fabids</taxon>
        <taxon>Cucurbitales</taxon>
        <taxon>Cucurbitaceae</taxon>
        <taxon>Benincaseae</taxon>
        <taxon>Cucumis</taxon>
    </lineage>
</organism>
<evidence type="ECO:0000313" key="4">
    <source>
        <dbReference type="Proteomes" id="UP000321393"/>
    </source>
</evidence>